<feature type="region of interest" description="Disordered" evidence="1">
    <location>
        <begin position="39"/>
        <end position="152"/>
    </location>
</feature>
<evidence type="ECO:0000256" key="1">
    <source>
        <dbReference type="SAM" id="MobiDB-lite"/>
    </source>
</evidence>
<name>A0AAV3Y366_9GAST</name>
<sequence length="152" mass="17434">MITPYLMEVQIKISVSVINHDHIKLCQDRELPKWLLKARHRRDAHTRERRRGNSRSRDAHKRGRRSRSLVVQMYESGRGLREQRSGNPAGPGRERIRYGDDGPGFHACERGDRRHDGLRQSRGSYIHGDGRSQFLQPTSVASVGSQTDLQIG</sequence>
<keyword evidence="3" id="KW-1185">Reference proteome</keyword>
<dbReference type="EMBL" id="BLXT01000437">
    <property type="protein sequence ID" value="GFN77109.1"/>
    <property type="molecule type" value="Genomic_DNA"/>
</dbReference>
<reference evidence="2 3" key="1">
    <citation type="journal article" date="2021" name="Elife">
        <title>Chloroplast acquisition without the gene transfer in kleptoplastic sea slugs, Plakobranchus ocellatus.</title>
        <authorList>
            <person name="Maeda T."/>
            <person name="Takahashi S."/>
            <person name="Yoshida T."/>
            <person name="Shimamura S."/>
            <person name="Takaki Y."/>
            <person name="Nagai Y."/>
            <person name="Toyoda A."/>
            <person name="Suzuki Y."/>
            <person name="Arimoto A."/>
            <person name="Ishii H."/>
            <person name="Satoh N."/>
            <person name="Nishiyama T."/>
            <person name="Hasebe M."/>
            <person name="Maruyama T."/>
            <person name="Minagawa J."/>
            <person name="Obokata J."/>
            <person name="Shigenobu S."/>
        </authorList>
    </citation>
    <scope>NUCLEOTIDE SEQUENCE [LARGE SCALE GENOMIC DNA]</scope>
</reference>
<feature type="compositionally biased region" description="Basic and acidic residues" evidence="1">
    <location>
        <begin position="107"/>
        <end position="119"/>
    </location>
</feature>
<organism evidence="2 3">
    <name type="scientific">Plakobranchus ocellatus</name>
    <dbReference type="NCBI Taxonomy" id="259542"/>
    <lineage>
        <taxon>Eukaryota</taxon>
        <taxon>Metazoa</taxon>
        <taxon>Spiralia</taxon>
        <taxon>Lophotrochozoa</taxon>
        <taxon>Mollusca</taxon>
        <taxon>Gastropoda</taxon>
        <taxon>Heterobranchia</taxon>
        <taxon>Euthyneura</taxon>
        <taxon>Panpulmonata</taxon>
        <taxon>Sacoglossa</taxon>
        <taxon>Placobranchoidea</taxon>
        <taxon>Plakobranchidae</taxon>
        <taxon>Plakobranchus</taxon>
    </lineage>
</organism>
<feature type="compositionally biased region" description="Polar residues" evidence="1">
    <location>
        <begin position="133"/>
        <end position="152"/>
    </location>
</feature>
<dbReference type="AlphaFoldDB" id="A0AAV3Y366"/>
<accession>A0AAV3Y366</accession>
<feature type="compositionally biased region" description="Basic residues" evidence="1">
    <location>
        <begin position="39"/>
        <end position="67"/>
    </location>
</feature>
<evidence type="ECO:0000313" key="3">
    <source>
        <dbReference type="Proteomes" id="UP000735302"/>
    </source>
</evidence>
<gene>
    <name evidence="2" type="ORF">PoB_000361500</name>
</gene>
<comment type="caution">
    <text evidence="2">The sequence shown here is derived from an EMBL/GenBank/DDBJ whole genome shotgun (WGS) entry which is preliminary data.</text>
</comment>
<evidence type="ECO:0000313" key="2">
    <source>
        <dbReference type="EMBL" id="GFN77109.1"/>
    </source>
</evidence>
<dbReference type="Proteomes" id="UP000735302">
    <property type="component" value="Unassembled WGS sequence"/>
</dbReference>
<protein>
    <submittedName>
        <fullName evidence="2">Uncharacterized protein</fullName>
    </submittedName>
</protein>
<proteinExistence type="predicted"/>